<evidence type="ECO:0000313" key="1">
    <source>
        <dbReference type="EMBL" id="RIH86207.1"/>
    </source>
</evidence>
<name>A0A399ENL6_9DEIN</name>
<organism evidence="1 2">
    <name type="scientific">Calidithermus roseus</name>
    <dbReference type="NCBI Taxonomy" id="1644118"/>
    <lineage>
        <taxon>Bacteria</taxon>
        <taxon>Thermotogati</taxon>
        <taxon>Deinococcota</taxon>
        <taxon>Deinococci</taxon>
        <taxon>Thermales</taxon>
        <taxon>Thermaceae</taxon>
        <taxon>Calidithermus</taxon>
    </lineage>
</organism>
<evidence type="ECO:0000313" key="2">
    <source>
        <dbReference type="Proteomes" id="UP000265341"/>
    </source>
</evidence>
<keyword evidence="2" id="KW-1185">Reference proteome</keyword>
<comment type="caution">
    <text evidence="1">The sequence shown here is derived from an EMBL/GenBank/DDBJ whole genome shotgun (WGS) entry which is preliminary data.</text>
</comment>
<dbReference type="AlphaFoldDB" id="A0A399ENL6"/>
<gene>
    <name evidence="1" type="ORF">Mrose_01865</name>
</gene>
<protein>
    <recommendedName>
        <fullName evidence="3">CARDB domain-containing protein</fullName>
    </recommendedName>
</protein>
<reference evidence="1 2" key="1">
    <citation type="submission" date="2018-08" db="EMBL/GenBank/DDBJ databases">
        <title>Meiothermus roseus NBRC 110900 genome sequencing project.</title>
        <authorList>
            <person name="Da Costa M.S."/>
            <person name="Albuquerque L."/>
            <person name="Raposo P."/>
            <person name="Froufe H.J.C."/>
            <person name="Barroso C.S."/>
            <person name="Egas C."/>
        </authorList>
    </citation>
    <scope>NUCLEOTIDE SEQUENCE [LARGE SCALE GENOMIC DNA]</scope>
    <source>
        <strain evidence="1 2">NBRC 110900</strain>
    </source>
</reference>
<dbReference type="Proteomes" id="UP000265341">
    <property type="component" value="Unassembled WGS sequence"/>
</dbReference>
<dbReference type="EMBL" id="QWLA01000032">
    <property type="protein sequence ID" value="RIH86207.1"/>
    <property type="molecule type" value="Genomic_DNA"/>
</dbReference>
<sequence length="130" mass="13409">MLLAALAGCGEMGVPGGGGDGGGESNAFTMTCTPNPFYVPKGGQATLTVTVGNLEGKVAKVQLTFGDNTIGVNSIPKTQIVEGAGSAQFIISVESDVVGNPYFYIYAVGMDSENRTSGMPQTDCKVQWSY</sequence>
<evidence type="ECO:0008006" key="3">
    <source>
        <dbReference type="Google" id="ProtNLM"/>
    </source>
</evidence>
<proteinExistence type="predicted"/>
<accession>A0A399ENL6</accession>